<keyword evidence="3" id="KW-1185">Reference proteome</keyword>
<comment type="caution">
    <text evidence="2">The sequence shown here is derived from an EMBL/GenBank/DDBJ whole genome shotgun (WGS) entry which is preliminary data.</text>
</comment>
<gene>
    <name evidence="2" type="ORF">LXO92_01345</name>
</gene>
<evidence type="ECO:0000256" key="1">
    <source>
        <dbReference type="SAM" id="MobiDB-lite"/>
    </source>
</evidence>
<evidence type="ECO:0000313" key="3">
    <source>
        <dbReference type="Proteomes" id="UP001320170"/>
    </source>
</evidence>
<organism evidence="2 3">
    <name type="scientific">Legionella resiliens</name>
    <dbReference type="NCBI Taxonomy" id="2905958"/>
    <lineage>
        <taxon>Bacteria</taxon>
        <taxon>Pseudomonadati</taxon>
        <taxon>Pseudomonadota</taxon>
        <taxon>Gammaproteobacteria</taxon>
        <taxon>Legionellales</taxon>
        <taxon>Legionellaceae</taxon>
        <taxon>Legionella</taxon>
    </lineage>
</organism>
<feature type="region of interest" description="Disordered" evidence="1">
    <location>
        <begin position="1"/>
        <end position="45"/>
    </location>
</feature>
<dbReference type="Proteomes" id="UP001320170">
    <property type="component" value="Unassembled WGS sequence"/>
</dbReference>
<proteinExistence type="predicted"/>
<accession>A0ABS8X147</accession>
<dbReference type="EMBL" id="JAJTND010000001">
    <property type="protein sequence ID" value="MCE3531020.1"/>
    <property type="molecule type" value="Genomic_DNA"/>
</dbReference>
<evidence type="ECO:0000313" key="2">
    <source>
        <dbReference type="EMBL" id="MCE3531020.1"/>
    </source>
</evidence>
<dbReference type="RefSeq" id="WP_182350956.1">
    <property type="nucleotide sequence ID" value="NZ_JAJSPM010000001.1"/>
</dbReference>
<reference evidence="2 3" key="1">
    <citation type="journal article" date="2024" name="Pathogens">
        <title>Characterization of a Novel Species of Legionella Isolated from a Healthcare Facility: Legionella resiliens sp. nov.</title>
        <authorList>
            <person name="Cristino S."/>
            <person name="Pascale M.R."/>
            <person name="Marino F."/>
            <person name="Derelitto C."/>
            <person name="Salaris S."/>
            <person name="Orsini M."/>
            <person name="Squarzoni S."/>
            <person name="Grottola A."/>
            <person name="Girolamini L."/>
        </authorList>
    </citation>
    <scope>NUCLEOTIDE SEQUENCE [LARGE SCALE GENOMIC DNA]</scope>
    <source>
        <strain evidence="2 3">8cVS16</strain>
    </source>
</reference>
<name>A0ABS8X147_9GAMM</name>
<protein>
    <submittedName>
        <fullName evidence="2">Uncharacterized protein</fullName>
    </submittedName>
</protein>
<feature type="compositionally biased region" description="Basic and acidic residues" evidence="1">
    <location>
        <begin position="9"/>
        <end position="21"/>
    </location>
</feature>
<sequence length="45" mass="5320">MKKHPFQKGIEKSNEKLKETDLGVYNQSKKETGLHRDNHKKGKKR</sequence>